<protein>
    <submittedName>
        <fullName evidence="2">Uncharacterized protein</fullName>
    </submittedName>
</protein>
<dbReference type="RefSeq" id="WP_151677210.1">
    <property type="nucleotide sequence ID" value="NZ_WBWA01000002.1"/>
</dbReference>
<feature type="signal peptide" evidence="1">
    <location>
        <begin position="1"/>
        <end position="27"/>
    </location>
</feature>
<evidence type="ECO:0000313" key="3">
    <source>
        <dbReference type="Proteomes" id="UP000430843"/>
    </source>
</evidence>
<feature type="chain" id="PRO_5032920305" evidence="1">
    <location>
        <begin position="28"/>
        <end position="75"/>
    </location>
</feature>
<dbReference type="AlphaFoldDB" id="A0A833FNZ4"/>
<dbReference type="Proteomes" id="UP000430843">
    <property type="component" value="Unassembled WGS sequence"/>
</dbReference>
<organism evidence="2 3">
    <name type="scientific">Brucella tritici</name>
    <dbReference type="NCBI Taxonomy" id="94626"/>
    <lineage>
        <taxon>Bacteria</taxon>
        <taxon>Pseudomonadati</taxon>
        <taxon>Pseudomonadota</taxon>
        <taxon>Alphaproteobacteria</taxon>
        <taxon>Hyphomicrobiales</taxon>
        <taxon>Brucellaceae</taxon>
        <taxon>Brucella/Ochrobactrum group</taxon>
        <taxon>Brucella</taxon>
    </lineage>
</organism>
<name>A0A833FNZ4_9HYPH</name>
<proteinExistence type="predicted"/>
<comment type="caution">
    <text evidence="2">The sequence shown here is derived from an EMBL/GenBank/DDBJ whole genome shotgun (WGS) entry which is preliminary data.</text>
</comment>
<keyword evidence="1" id="KW-0732">Signal</keyword>
<evidence type="ECO:0000256" key="1">
    <source>
        <dbReference type="SAM" id="SignalP"/>
    </source>
</evidence>
<gene>
    <name evidence="2" type="ORF">F9K91_03835</name>
</gene>
<evidence type="ECO:0000313" key="2">
    <source>
        <dbReference type="EMBL" id="KAB2667067.1"/>
    </source>
</evidence>
<sequence length="75" mass="8507">MNYLQTQTFHMIAAKSAALLFIPVSFAAIPHRKPTATDIWLQMGLKNTPQILNVGFNTMAKSRCLPRKKLAKQFF</sequence>
<reference evidence="2 3" key="1">
    <citation type="submission" date="2019-09" db="EMBL/GenBank/DDBJ databases">
        <title>Taxonomic organization of the family Brucellaceae based on a phylogenomic approach.</title>
        <authorList>
            <person name="Leclercq S."/>
            <person name="Cloeckaert A."/>
            <person name="Zygmunt M.S."/>
        </authorList>
    </citation>
    <scope>NUCLEOTIDE SEQUENCE [LARGE SCALE GENOMIC DNA]</scope>
    <source>
        <strain evidence="2 3">LMG 18957</strain>
    </source>
</reference>
<keyword evidence="3" id="KW-1185">Reference proteome</keyword>
<dbReference type="EMBL" id="WBWA01000002">
    <property type="protein sequence ID" value="KAB2667067.1"/>
    <property type="molecule type" value="Genomic_DNA"/>
</dbReference>
<accession>A0A833FNZ4</accession>